<keyword evidence="4" id="KW-0560">Oxidoreductase</keyword>
<feature type="domain" description="Isopropylmalate dehydrogenase-like" evidence="7">
    <location>
        <begin position="1"/>
        <end position="139"/>
    </location>
</feature>
<proteinExistence type="predicted"/>
<gene>
    <name evidence="8" type="ORF">ACMU_14645</name>
</gene>
<keyword evidence="3" id="KW-0479">Metal-binding</keyword>
<dbReference type="GO" id="GO:0016616">
    <property type="term" value="F:oxidoreductase activity, acting on the CH-OH group of donors, NAD or NADP as acceptor"/>
    <property type="evidence" value="ECO:0007669"/>
    <property type="project" value="InterPro"/>
</dbReference>
<dbReference type="GO" id="GO:0000287">
    <property type="term" value="F:magnesium ion binding"/>
    <property type="evidence" value="ECO:0007669"/>
    <property type="project" value="InterPro"/>
</dbReference>
<keyword evidence="9" id="KW-1185">Reference proteome</keyword>
<keyword evidence="5" id="KW-0520">NAD</keyword>
<dbReference type="PANTHER" id="PTHR43275">
    <property type="entry name" value="D-MALATE DEHYDROGENASE [DECARBOXYLATING]"/>
    <property type="match status" value="1"/>
</dbReference>
<dbReference type="InterPro" id="IPR050501">
    <property type="entry name" value="ICDH/IPMDH"/>
</dbReference>
<evidence type="ECO:0000256" key="4">
    <source>
        <dbReference type="ARBA" id="ARBA00023002"/>
    </source>
</evidence>
<evidence type="ECO:0000256" key="1">
    <source>
        <dbReference type="ARBA" id="ARBA00001936"/>
    </source>
</evidence>
<dbReference type="SUPFAM" id="SSF53659">
    <property type="entry name" value="Isocitrate/Isopropylmalate dehydrogenase-like"/>
    <property type="match status" value="1"/>
</dbReference>
<evidence type="ECO:0000256" key="3">
    <source>
        <dbReference type="ARBA" id="ARBA00022723"/>
    </source>
</evidence>
<organism evidence="8 9">
    <name type="scientific">Actibacterium mucosum KCTC 23349</name>
    <dbReference type="NCBI Taxonomy" id="1454373"/>
    <lineage>
        <taxon>Bacteria</taxon>
        <taxon>Pseudomonadati</taxon>
        <taxon>Pseudomonadota</taxon>
        <taxon>Alphaproteobacteria</taxon>
        <taxon>Rhodobacterales</taxon>
        <taxon>Roseobacteraceae</taxon>
        <taxon>Actibacterium</taxon>
    </lineage>
</organism>
<reference evidence="8 9" key="1">
    <citation type="submission" date="2014-03" db="EMBL/GenBank/DDBJ databases">
        <title>Draft Genome Sequence of Actibacterium mucosum KCTC 23349, a Marine Alphaproteobacterium with Complex Ionic Requirements Isolated from Mediterranean Seawater at Malvarrosa Beach, Valencia, Spain.</title>
        <authorList>
            <person name="Arahal D.R."/>
            <person name="Shao Z."/>
            <person name="Lai Q."/>
            <person name="Pujalte M.J."/>
        </authorList>
    </citation>
    <scope>NUCLEOTIDE SEQUENCE [LARGE SCALE GENOMIC DNA]</scope>
    <source>
        <strain evidence="8 9">KCTC 23349</strain>
    </source>
</reference>
<dbReference type="InterPro" id="IPR019818">
    <property type="entry name" value="IsoCit/isopropylmalate_DH_CS"/>
</dbReference>
<dbReference type="EMBL" id="JFKE01000005">
    <property type="protein sequence ID" value="KAJ54995.1"/>
    <property type="molecule type" value="Genomic_DNA"/>
</dbReference>
<evidence type="ECO:0000256" key="5">
    <source>
        <dbReference type="ARBA" id="ARBA00023027"/>
    </source>
</evidence>
<comment type="cofactor">
    <cofactor evidence="2">
        <name>Mg(2+)</name>
        <dbReference type="ChEBI" id="CHEBI:18420"/>
    </cofactor>
</comment>
<dbReference type="AlphaFoldDB" id="A0A037ZEV6"/>
<dbReference type="PANTHER" id="PTHR43275:SF1">
    <property type="entry name" value="D-MALATE DEHYDROGENASE [DECARBOXYLATING]"/>
    <property type="match status" value="1"/>
</dbReference>
<protein>
    <recommendedName>
        <fullName evidence="7">Isopropylmalate dehydrogenase-like domain-containing protein</fullName>
    </recommendedName>
</protein>
<comment type="cofactor">
    <cofactor evidence="1">
        <name>Mn(2+)</name>
        <dbReference type="ChEBI" id="CHEBI:29035"/>
    </cofactor>
</comment>
<evidence type="ECO:0000313" key="8">
    <source>
        <dbReference type="EMBL" id="KAJ54995.1"/>
    </source>
</evidence>
<dbReference type="SMART" id="SM01329">
    <property type="entry name" value="Iso_dh"/>
    <property type="match status" value="1"/>
</dbReference>
<dbReference type="STRING" id="1454373.ACMU_14645"/>
<keyword evidence="6" id="KW-0464">Manganese</keyword>
<sequence length="147" mass="15586">MPKRHVLQVSNGLFMEDARLVAQAYPNVERREVDIDAMAADIYTSPQKFGVILVSNMFGDILSNLAVALSGSLGLANPLGLVQSAALLLEWLGHCHENQAYINVAGAMMAAVDSTLSSAETRTSDLGGTANKTDVGRALVMALRANV</sequence>
<evidence type="ECO:0000256" key="6">
    <source>
        <dbReference type="ARBA" id="ARBA00023211"/>
    </source>
</evidence>
<name>A0A037ZEV6_9RHOB</name>
<dbReference type="GO" id="GO:0051287">
    <property type="term" value="F:NAD binding"/>
    <property type="evidence" value="ECO:0007669"/>
    <property type="project" value="InterPro"/>
</dbReference>
<accession>A0A037ZEV6</accession>
<dbReference type="InterPro" id="IPR024084">
    <property type="entry name" value="IsoPropMal-DH-like_dom"/>
</dbReference>
<dbReference type="PROSITE" id="PS00470">
    <property type="entry name" value="IDH_IMDH"/>
    <property type="match status" value="1"/>
</dbReference>
<dbReference type="Proteomes" id="UP000026249">
    <property type="component" value="Unassembled WGS sequence"/>
</dbReference>
<dbReference type="Gene3D" id="3.40.718.10">
    <property type="entry name" value="Isopropylmalate Dehydrogenase"/>
    <property type="match status" value="2"/>
</dbReference>
<evidence type="ECO:0000259" key="7">
    <source>
        <dbReference type="SMART" id="SM01329"/>
    </source>
</evidence>
<evidence type="ECO:0000313" key="9">
    <source>
        <dbReference type="Proteomes" id="UP000026249"/>
    </source>
</evidence>
<dbReference type="Pfam" id="PF00180">
    <property type="entry name" value="Iso_dh"/>
    <property type="match status" value="1"/>
</dbReference>
<evidence type="ECO:0000256" key="2">
    <source>
        <dbReference type="ARBA" id="ARBA00001946"/>
    </source>
</evidence>
<comment type="caution">
    <text evidence="8">The sequence shown here is derived from an EMBL/GenBank/DDBJ whole genome shotgun (WGS) entry which is preliminary data.</text>
</comment>